<accession>A0AAE0SG25</accession>
<organism evidence="1 2">
    <name type="scientific">Potamilus streckersoni</name>
    <dbReference type="NCBI Taxonomy" id="2493646"/>
    <lineage>
        <taxon>Eukaryota</taxon>
        <taxon>Metazoa</taxon>
        <taxon>Spiralia</taxon>
        <taxon>Lophotrochozoa</taxon>
        <taxon>Mollusca</taxon>
        <taxon>Bivalvia</taxon>
        <taxon>Autobranchia</taxon>
        <taxon>Heteroconchia</taxon>
        <taxon>Palaeoheterodonta</taxon>
        <taxon>Unionida</taxon>
        <taxon>Unionoidea</taxon>
        <taxon>Unionidae</taxon>
        <taxon>Ambleminae</taxon>
        <taxon>Lampsilini</taxon>
        <taxon>Potamilus</taxon>
    </lineage>
</organism>
<proteinExistence type="predicted"/>
<evidence type="ECO:0000313" key="1">
    <source>
        <dbReference type="EMBL" id="KAK3591034.1"/>
    </source>
</evidence>
<name>A0AAE0SG25_9BIVA</name>
<dbReference type="Proteomes" id="UP001195483">
    <property type="component" value="Unassembled WGS sequence"/>
</dbReference>
<keyword evidence="2" id="KW-1185">Reference proteome</keyword>
<dbReference type="AlphaFoldDB" id="A0AAE0SG25"/>
<evidence type="ECO:0000313" key="2">
    <source>
        <dbReference type="Proteomes" id="UP001195483"/>
    </source>
</evidence>
<comment type="caution">
    <text evidence="1">The sequence shown here is derived from an EMBL/GenBank/DDBJ whole genome shotgun (WGS) entry which is preliminary data.</text>
</comment>
<dbReference type="EMBL" id="JAEAOA010001555">
    <property type="protein sequence ID" value="KAK3591034.1"/>
    <property type="molecule type" value="Genomic_DNA"/>
</dbReference>
<reference evidence="1" key="3">
    <citation type="submission" date="2023-05" db="EMBL/GenBank/DDBJ databases">
        <authorList>
            <person name="Smith C.H."/>
        </authorList>
    </citation>
    <scope>NUCLEOTIDE SEQUENCE</scope>
    <source>
        <strain evidence="1">CHS0354</strain>
        <tissue evidence="1">Mantle</tissue>
    </source>
</reference>
<gene>
    <name evidence="1" type="ORF">CHS0354_026048</name>
</gene>
<sequence>MSVGNKAENNIHANNMEEKLTDLLQNIPHAQDKSSQFIHQDVTISTRNFAGLHNKGIKDMK</sequence>
<reference evidence="1" key="1">
    <citation type="journal article" date="2021" name="Genome Biol. Evol.">
        <title>A High-Quality Reference Genome for a Parasitic Bivalve with Doubly Uniparental Inheritance (Bivalvia: Unionida).</title>
        <authorList>
            <person name="Smith C.H."/>
        </authorList>
    </citation>
    <scope>NUCLEOTIDE SEQUENCE</scope>
    <source>
        <strain evidence="1">CHS0354</strain>
    </source>
</reference>
<protein>
    <submittedName>
        <fullName evidence="1">Uncharacterized protein</fullName>
    </submittedName>
</protein>
<reference evidence="1" key="2">
    <citation type="journal article" date="2021" name="Genome Biol. Evol.">
        <title>Developing a high-quality reference genome for a parasitic bivalve with doubly uniparental inheritance (Bivalvia: Unionida).</title>
        <authorList>
            <person name="Smith C.H."/>
        </authorList>
    </citation>
    <scope>NUCLEOTIDE SEQUENCE</scope>
    <source>
        <strain evidence="1">CHS0354</strain>
        <tissue evidence="1">Mantle</tissue>
    </source>
</reference>